<dbReference type="PANTHER" id="PTHR33254">
    <property type="entry name" value="4-HYDROXY-4-METHYL-2-OXOGLUTARATE ALDOLASE 3-RELATED"/>
    <property type="match status" value="1"/>
</dbReference>
<dbReference type="PANTHER" id="PTHR33254:SF4">
    <property type="entry name" value="4-HYDROXY-4-METHYL-2-OXOGLUTARATE ALDOLASE 3-RELATED"/>
    <property type="match status" value="1"/>
</dbReference>
<feature type="binding site" evidence="13">
    <location>
        <position position="133"/>
    </location>
    <ligand>
        <name>substrate</name>
    </ligand>
</feature>
<comment type="similarity">
    <text evidence="3">Belongs to the class II aldolase/RraA-like family.</text>
</comment>
<dbReference type="EMBL" id="CP054705">
    <property type="protein sequence ID" value="QQK76271.1"/>
    <property type="molecule type" value="Genomic_DNA"/>
</dbReference>
<evidence type="ECO:0000256" key="4">
    <source>
        <dbReference type="ARBA" id="ARBA00011233"/>
    </source>
</evidence>
<evidence type="ECO:0000256" key="10">
    <source>
        <dbReference type="ARBA" id="ARBA00030169"/>
    </source>
</evidence>
<evidence type="ECO:0000256" key="12">
    <source>
        <dbReference type="ARBA" id="ARBA00047973"/>
    </source>
</evidence>
<evidence type="ECO:0000256" key="2">
    <source>
        <dbReference type="ARBA" id="ARBA00001968"/>
    </source>
</evidence>
<dbReference type="SUPFAM" id="SSF89562">
    <property type="entry name" value="RraA-like"/>
    <property type="match status" value="1"/>
</dbReference>
<evidence type="ECO:0000256" key="8">
    <source>
        <dbReference type="ARBA" id="ARBA00025046"/>
    </source>
</evidence>
<dbReference type="EC" id="4.1.1.112" evidence="6"/>
<keyword evidence="13" id="KW-0460">Magnesium</keyword>
<evidence type="ECO:0000256" key="6">
    <source>
        <dbReference type="ARBA" id="ARBA00012947"/>
    </source>
</evidence>
<comment type="catalytic activity">
    <reaction evidence="12">
        <text>oxaloacetate + H(+) = pyruvate + CO2</text>
        <dbReference type="Rhea" id="RHEA:15641"/>
        <dbReference type="ChEBI" id="CHEBI:15361"/>
        <dbReference type="ChEBI" id="CHEBI:15378"/>
        <dbReference type="ChEBI" id="CHEBI:16452"/>
        <dbReference type="ChEBI" id="CHEBI:16526"/>
        <dbReference type="EC" id="4.1.1.112"/>
    </reaction>
</comment>
<protein>
    <recommendedName>
        <fullName evidence="7">Putative 4-hydroxy-4-methyl-2-oxoglutarate aldolase</fullName>
        <ecNumber evidence="6">4.1.1.112</ecNumber>
        <ecNumber evidence="5">4.1.3.17</ecNumber>
    </recommendedName>
    <alternativeName>
        <fullName evidence="11">Oxaloacetate decarboxylase</fullName>
    </alternativeName>
    <alternativeName>
        <fullName evidence="9">Regulator of ribonuclease activity homolog</fullName>
    </alternativeName>
    <alternativeName>
        <fullName evidence="10">RraA-like protein</fullName>
    </alternativeName>
</protein>
<comment type="function">
    <text evidence="8">Catalyzes the aldol cleavage of 4-hydroxy-4-methyl-2-oxoglutarate (HMG) into 2 molecules of pyruvate. Also contains a secondary oxaloacetate (OAA) decarboxylase activity due to the common pyruvate enolate transition state formed following C-C bond cleavage in the retro-aldol and decarboxylation reactions.</text>
</comment>
<feature type="binding site" evidence="13">
    <location>
        <position position="134"/>
    </location>
    <ligand>
        <name>Mg(2+)</name>
        <dbReference type="ChEBI" id="CHEBI:18420"/>
    </ligand>
</feature>
<comment type="cofactor">
    <cofactor evidence="13">
        <name>Mg(2+)</name>
        <dbReference type="ChEBI" id="CHEBI:18420"/>
    </cofactor>
</comment>
<dbReference type="CDD" id="cd16841">
    <property type="entry name" value="RraA_family"/>
    <property type="match status" value="1"/>
</dbReference>
<evidence type="ECO:0000256" key="11">
    <source>
        <dbReference type="ARBA" id="ARBA00032305"/>
    </source>
</evidence>
<comment type="catalytic activity">
    <reaction evidence="1">
        <text>4-hydroxy-4-methyl-2-oxoglutarate = 2 pyruvate</text>
        <dbReference type="Rhea" id="RHEA:22748"/>
        <dbReference type="ChEBI" id="CHEBI:15361"/>
        <dbReference type="ChEBI" id="CHEBI:58276"/>
        <dbReference type="EC" id="4.1.3.17"/>
    </reaction>
</comment>
<evidence type="ECO:0000256" key="7">
    <source>
        <dbReference type="ARBA" id="ARBA00016549"/>
    </source>
</evidence>
<keyword evidence="15" id="KW-1185">Reference proteome</keyword>
<dbReference type="AlphaFoldDB" id="A0A7T6Z4M4"/>
<reference evidence="14 15" key="1">
    <citation type="submission" date="2020-06" db="EMBL/GenBank/DDBJ databases">
        <title>Genomic analysis of Salicibibacter sp. NKC5-3.</title>
        <authorList>
            <person name="Oh Y.J."/>
        </authorList>
    </citation>
    <scope>NUCLEOTIDE SEQUENCE [LARGE SCALE GENOMIC DNA]</scope>
    <source>
        <strain evidence="14 15">NKC5-3</strain>
    </source>
</reference>
<gene>
    <name evidence="14" type="ORF">HUG15_12355</name>
</gene>
<dbReference type="KEGG" id="scia:HUG15_12355"/>
<evidence type="ECO:0000256" key="9">
    <source>
        <dbReference type="ARBA" id="ARBA00029596"/>
    </source>
</evidence>
<name>A0A7T6Z4M4_9BACI</name>
<feature type="binding site" evidence="13">
    <location>
        <begin position="111"/>
        <end position="114"/>
    </location>
    <ligand>
        <name>substrate</name>
    </ligand>
</feature>
<accession>A0A7T6Z4M4</accession>
<dbReference type="InterPro" id="IPR036704">
    <property type="entry name" value="RraA/RraA-like_sf"/>
</dbReference>
<dbReference type="InterPro" id="IPR005493">
    <property type="entry name" value="RraA/RraA-like"/>
</dbReference>
<evidence type="ECO:0000256" key="1">
    <source>
        <dbReference type="ARBA" id="ARBA00001342"/>
    </source>
</evidence>
<evidence type="ECO:0000313" key="14">
    <source>
        <dbReference type="EMBL" id="QQK76271.1"/>
    </source>
</evidence>
<proteinExistence type="inferred from homology"/>
<dbReference type="EC" id="4.1.3.17" evidence="5"/>
<evidence type="ECO:0000256" key="5">
    <source>
        <dbReference type="ARBA" id="ARBA00012213"/>
    </source>
</evidence>
<evidence type="ECO:0000256" key="3">
    <source>
        <dbReference type="ARBA" id="ARBA00008621"/>
    </source>
</evidence>
<dbReference type="GO" id="GO:0008948">
    <property type="term" value="F:oxaloacetate decarboxylase activity"/>
    <property type="evidence" value="ECO:0007669"/>
    <property type="project" value="UniProtKB-EC"/>
</dbReference>
<dbReference type="Proteomes" id="UP000595823">
    <property type="component" value="Chromosome"/>
</dbReference>
<dbReference type="RefSeq" id="WP_200123404.1">
    <property type="nucleotide sequence ID" value="NZ_CP054705.1"/>
</dbReference>
<organism evidence="14 15">
    <name type="scientific">Salicibibacter cibarius</name>
    <dbReference type="NCBI Taxonomy" id="2743000"/>
    <lineage>
        <taxon>Bacteria</taxon>
        <taxon>Bacillati</taxon>
        <taxon>Bacillota</taxon>
        <taxon>Bacilli</taxon>
        <taxon>Bacillales</taxon>
        <taxon>Bacillaceae</taxon>
        <taxon>Salicibibacter</taxon>
    </lineage>
</organism>
<evidence type="ECO:0000256" key="13">
    <source>
        <dbReference type="PIRSR" id="PIRSR605493-1"/>
    </source>
</evidence>
<comment type="subunit">
    <text evidence="4">Homotrimer.</text>
</comment>
<evidence type="ECO:0000313" key="15">
    <source>
        <dbReference type="Proteomes" id="UP000595823"/>
    </source>
</evidence>
<sequence>MIEPKDPGWKQIYPEIGLKINLDFERPSKEKVERFRDFFVPDISDWVGQLYSMDSSIKPGYKPMKKVVGTAFTVKIPPGDNLMVKKALTLAEPGDVIVVDARGQSSYCCGGGGMLLIAKRRGISGLVVDGPYRDMSQIQSFDFPVFSKGVQPATGPKRGPGEIGVPVNCGGVIVHPGDIIVGDEDGLCCVPQQYADRIIAKCENIPIKENEDDWPDVVEKNKEKDAYYDRVLENRGVEIIRKK</sequence>
<keyword evidence="13" id="KW-0479">Metal-binding</keyword>
<dbReference type="GO" id="GO:0046872">
    <property type="term" value="F:metal ion binding"/>
    <property type="evidence" value="ECO:0007669"/>
    <property type="project" value="UniProtKB-KW"/>
</dbReference>
<dbReference type="GO" id="GO:0047443">
    <property type="term" value="F:4-hydroxy-4-methyl-2-oxoglutarate aldolase activity"/>
    <property type="evidence" value="ECO:0007669"/>
    <property type="project" value="UniProtKB-EC"/>
</dbReference>
<dbReference type="Pfam" id="PF03737">
    <property type="entry name" value="RraA-like"/>
    <property type="match status" value="1"/>
</dbReference>
<comment type="cofactor">
    <cofactor evidence="2">
        <name>a divalent metal cation</name>
        <dbReference type="ChEBI" id="CHEBI:60240"/>
    </cofactor>
</comment>
<dbReference type="Gene3D" id="3.50.30.40">
    <property type="entry name" value="Ribonuclease E inhibitor RraA/RraA-like"/>
    <property type="match status" value="1"/>
</dbReference>